<feature type="compositionally biased region" description="Polar residues" evidence="4">
    <location>
        <begin position="395"/>
        <end position="405"/>
    </location>
</feature>
<dbReference type="InterPro" id="IPR051216">
    <property type="entry name" value="Teneurin"/>
</dbReference>
<feature type="compositionally biased region" description="Pro residues" evidence="4">
    <location>
        <begin position="921"/>
        <end position="934"/>
    </location>
</feature>
<dbReference type="InterPro" id="IPR011042">
    <property type="entry name" value="6-blade_b-propeller_TolB-like"/>
</dbReference>
<dbReference type="GO" id="GO:0042803">
    <property type="term" value="F:protein homodimerization activity"/>
    <property type="evidence" value="ECO:0007669"/>
    <property type="project" value="TreeGrafter"/>
</dbReference>
<proteinExistence type="predicted"/>
<comment type="caution">
    <text evidence="8">The sequence shown here is derived from an EMBL/GenBank/DDBJ whole genome shotgun (WGS) entry which is preliminary data.</text>
</comment>
<keyword evidence="5" id="KW-0732">Signal</keyword>
<sequence>MPIPPPLRHRSLSAAALSLALVLAAQVASTATQPAAPAASPISVATCVAQPLPSGWQDIQAVYLAFYLRPGDPAGLRYWAEKAGGDITTILADFGHSAEAKRLYGDITPETIGDAIDKIYQALFGKAPDAPGKQHYIDGYRDGRYSAADLAYRILQGAQNDDKRAIEHKLAAADFFTRTVDTDLDGKDQQVTYVQKDEETVRQWMRSITAASAPTPEQARQFVRDHVAAASDPLRSQPQPKPRWLSLTPGQAPIGQATRFTIRGQHLPSTARLNIGDAQCDAPAQVQCNGSGFTQNCTLGGDAGKRTITVQIAEGGQAIDRKTIQVTSPAPNPEPQPPQPTPIPKLDSIMPWRVALGHATVFTVKGRDLPATATLQIPETRCTAPTDVQPDGSGFKQSCTLSGQPGQRPARVRTDEQANGGTLIDGVYTVTAESLTPTPPAPTPPAPPITPTPPTGPGQRDLSVFEQASALPRFLSHPQLAARVGQPWQYQVSAADREGQSLPVHIVAAHSPAGLHISGSAPDQTLHWTPPQAGLHTITLQVRDAQGQVQQQSFVLGVSDETRLPADPKQRATPLPEHVFTPFADSTRFLYTGADPIQQGVSAPMDPLHAAVLRGQVKGRDGAPLAGVRVQVQGRPEFGHTHTRADGWFDLAVNGGGWLTLHYEKTGYLSAQRKVQTPRRNWAYADDVTLIALDGQYSQIDLQRNELQIYWGGLNQDERGARRTAVVFPAGVQASAELPDGSLRPLQRLTVRVTEYTLGEQGPQTMPGALPLSVGYTWAADFSADEARALGARHLRFDRPVYAYTSNFIGAPVGTAVPAGWYDFERTAWIGADNGRVIEILGIENGRAQLRVSQAQRPATAAELAQLGIGEDELQALAQMYPVGEQLWRTPMAHFTPWDCNWPWGPPKDASPPPDDDPPDPNDPSGPGSSPPDPGDPDNEEQDEEHEDVECGCDIYVKQRAVGQGIALPGTPFELYYRSDRPLTDPTAPHPTVPLRKRLKSPEASLHANFRYAEVQHQIAGHRLLQSWDPAQWVAATQFVEQQWNGTDIYGRPVRTAFAQLHSSVAYGYAGVYYSVRADFTRAFESIQLAAGGESRLSFAGDRSAASPTIKLHLDSAPRWIKVPTANPDLAQAHAGGWALRGLRLYDPEAQILYESGSLRKGRRLPPSTQTVPNAHIASGNARLLSDGALLASQGHQLQRYADTQGTAAPTVYAGQAEAGFAGDGGPASAARFDRPRVLAQGADGSIYVMDAGNHRLRRIGPNGLVHTVAGNGQPTPVNSPWDQPVVATARGFDAQSLAALPDMNLLAVDKQGQLLQLTPGGLLHRIDLPEGAGLATNVVAGRQGQAWIATNTGQLYRLDAASLRHVGDALHFPGAVAGPGDEVLVPMGSQVWRVKASGRRQLLVHAQQNELRHDTLLGYAPDAGLLSLSNTRLLRTSAGLPQLGSSQAAYRVGRPDGLSYDEFFGNGLPSATRHALTGATLARYSYQGGYLNSVSDAFGNTVQLQRQNARLVRVVGRDGQVSTLDYDAQGRLARVTLPGGITHRMRYDERGLLTEYHDPRGGIDRFSYDAQGKLLRNTAPDGSGWQLSRAEDNTITATTAMGRSKSVRQLAKGPITEQIRIGFDGLRSSTVIDTVWGQSTQEHPDGTSIQRQRIPDRVFGSIAATENIDLHNDSLHLYSNTNRSGHWNGQHYTSWNSASTSNDATWRSQFSHADMQLRHTDADGHNTDIAVNAQMQPLHWHTASGAYATLGYDSRGQLEDVRLSAPDVPERRSHIAYHPPGQPGAGQIARFTNALGQSTHYRYDPAGRPAQTTLPDGRSIRYDWDAASNLRGLHTPAGNHHQFHHNSAQQVGRYDAPGSATTTHWQYDAERKLTSVRRPGGQDIRLSYDSAARPNRITTDADTTTLSYNALGQLASTGNATQRITYERSNGLITSEHWEGAIQARLDTPTDSRGRPTEIGLLAGAEHIQLPLHYSPSGRLQRIDQTWLHYGAHGQPVSLHGPWGSITHQYNGLGESLHTRHIASANTAQPQAEATRQALLAGLGALQGALDERIRQMNTCRLRGWQVHGLLPGSSEIIDWHWQYDRSDMDEVERQELIAQYGPAQYREPDYCLDVVKRHIEHLHYLAQAPLSPYGWGEQLASELTRLQQATAGGAAGVASLSYSNDAAGLLTDATSYNSPAIEAHYQALQQLLQQLQANQLHWGIPAEYQYQRDALGRISSLHERLLDQQRQHHYEYDSSGRLLTHTVDGQRTEWAYDANGNRTHKNGQPIASYDAQDRLLTWKDQHYSYSPAGDLQAKTSAAGQTRYDYDALGNLRQVLLPGGQRIDYDIDPLNRRIGKRKNGQQQYRLIYLDDLRPLAELDAQGQLRSLFIYAGQGNAPTLMLREGKTWRLIADHLGSIRLVIDAETGQIGQRIDYDAWGRVTHDSQPGFQPFGFAGGLYDPDTGLTRFGARDYDAETGRWTAKDPILFDGGDSNLYGYVLQDPVNFVDPSGLANSGWRGPRLIPYSEWREPTPVMICFRPVDIDGLGFIRKFIPYHAWIKTPNLEAGMGGECEIPGQQCSDKPYSQTVVKDHSGQSESDDASCIPTSPTIDIDCVERKISTGQPTGRWTPLNQCQSFAYSVIDSCRR</sequence>
<dbReference type="NCBIfam" id="TIGR01643">
    <property type="entry name" value="YD_repeat_2x"/>
    <property type="match status" value="6"/>
</dbReference>
<dbReference type="InterPro" id="IPR008969">
    <property type="entry name" value="CarboxyPept-like_regulatory"/>
</dbReference>
<protein>
    <recommendedName>
        <fullName evidence="10">DUF4214 domain-containing protein</fullName>
    </recommendedName>
</protein>
<dbReference type="InterPro" id="IPR006530">
    <property type="entry name" value="YD"/>
</dbReference>
<feature type="compositionally biased region" description="Acidic residues" evidence="4">
    <location>
        <begin position="935"/>
        <end position="948"/>
    </location>
</feature>
<dbReference type="Gene3D" id="2.60.40.10">
    <property type="entry name" value="Immunoglobulins"/>
    <property type="match status" value="1"/>
</dbReference>
<dbReference type="Pfam" id="PF25020">
    <property type="entry name" value="TTR_TEN1-4"/>
    <property type="match status" value="1"/>
</dbReference>
<feature type="domain" description="Teneurin-like YD-shell" evidence="7">
    <location>
        <begin position="2211"/>
        <end position="2472"/>
    </location>
</feature>
<dbReference type="PANTHER" id="PTHR11219:SF69">
    <property type="entry name" value="TENEURIN-A"/>
    <property type="match status" value="1"/>
</dbReference>
<dbReference type="GO" id="GO:0046982">
    <property type="term" value="F:protein heterodimerization activity"/>
    <property type="evidence" value="ECO:0007669"/>
    <property type="project" value="TreeGrafter"/>
</dbReference>
<dbReference type="SUPFAM" id="SSF49464">
    <property type="entry name" value="Carboxypeptidase regulatory domain-like"/>
    <property type="match status" value="1"/>
</dbReference>
<evidence type="ECO:0000256" key="5">
    <source>
        <dbReference type="SAM" id="SignalP"/>
    </source>
</evidence>
<dbReference type="InterPro" id="IPR022385">
    <property type="entry name" value="Rhs_assc_core"/>
</dbReference>
<dbReference type="Gene3D" id="2.120.10.30">
    <property type="entry name" value="TolB, C-terminal domain"/>
    <property type="match status" value="1"/>
</dbReference>
<feature type="signal peptide" evidence="5">
    <location>
        <begin position="1"/>
        <end position="27"/>
    </location>
</feature>
<feature type="region of interest" description="Disordered" evidence="4">
    <location>
        <begin position="433"/>
        <end position="461"/>
    </location>
</feature>
<dbReference type="GO" id="GO:0007157">
    <property type="term" value="P:heterophilic cell-cell adhesion via plasma membrane cell adhesion molecules"/>
    <property type="evidence" value="ECO:0007669"/>
    <property type="project" value="TreeGrafter"/>
</dbReference>
<accession>A0A3M6PWV3</accession>
<feature type="compositionally biased region" description="Pro residues" evidence="4">
    <location>
        <begin position="904"/>
        <end position="913"/>
    </location>
</feature>
<feature type="domain" description="Teneurin-like YD-shell" evidence="7">
    <location>
        <begin position="1466"/>
        <end position="2015"/>
    </location>
</feature>
<dbReference type="InterPro" id="IPR015919">
    <property type="entry name" value="Cadherin-like_sf"/>
</dbReference>
<gene>
    <name evidence="8" type="ORF">EBQ26_11060</name>
</gene>
<dbReference type="InterPro" id="IPR013783">
    <property type="entry name" value="Ig-like_fold"/>
</dbReference>
<evidence type="ECO:0000256" key="2">
    <source>
        <dbReference type="ARBA" id="ARBA00022737"/>
    </source>
</evidence>
<keyword evidence="3" id="KW-1015">Disulfide bond</keyword>
<feature type="region of interest" description="Disordered" evidence="4">
    <location>
        <begin position="903"/>
        <end position="948"/>
    </location>
</feature>
<feature type="region of interest" description="Disordered" evidence="4">
    <location>
        <begin position="382"/>
        <end position="413"/>
    </location>
</feature>
<dbReference type="NCBIfam" id="TIGR03696">
    <property type="entry name" value="Rhs_assc_core"/>
    <property type="match status" value="1"/>
</dbReference>
<dbReference type="InterPro" id="IPR056823">
    <property type="entry name" value="TEN-like_YD-shell"/>
</dbReference>
<keyword evidence="1" id="KW-0245">EGF-like domain</keyword>
<dbReference type="InterPro" id="IPR056820">
    <property type="entry name" value="TEN_TTR-like"/>
</dbReference>
<dbReference type="GO" id="GO:0050839">
    <property type="term" value="F:cell adhesion molecule binding"/>
    <property type="evidence" value="ECO:0007669"/>
    <property type="project" value="TreeGrafter"/>
</dbReference>
<evidence type="ECO:0000256" key="1">
    <source>
        <dbReference type="ARBA" id="ARBA00022536"/>
    </source>
</evidence>
<dbReference type="Proteomes" id="UP000267521">
    <property type="component" value="Unassembled WGS sequence"/>
</dbReference>
<name>A0A3M6PWV3_9BURK</name>
<dbReference type="EMBL" id="RDQM01000016">
    <property type="protein sequence ID" value="RMW95477.1"/>
    <property type="molecule type" value="Genomic_DNA"/>
</dbReference>
<dbReference type="SUPFAM" id="SSF63829">
    <property type="entry name" value="Calcium-dependent phosphotriesterase"/>
    <property type="match status" value="1"/>
</dbReference>
<organism evidence="8 9">
    <name type="scientific">Allofranklinella schreckenbergeri</name>
    <dbReference type="NCBI Taxonomy" id="1076744"/>
    <lineage>
        <taxon>Bacteria</taxon>
        <taxon>Pseudomonadati</taxon>
        <taxon>Pseudomonadota</taxon>
        <taxon>Betaproteobacteria</taxon>
        <taxon>Burkholderiales</taxon>
        <taxon>Comamonadaceae</taxon>
        <taxon>Allofranklinella</taxon>
    </lineage>
</organism>
<keyword evidence="2" id="KW-0677">Repeat</keyword>
<feature type="domain" description="Teneurin TTR-like" evidence="6">
    <location>
        <begin position="609"/>
        <end position="690"/>
    </location>
</feature>
<dbReference type="RefSeq" id="WP_122239135.1">
    <property type="nucleotide sequence ID" value="NZ_RDQM01000016.1"/>
</dbReference>
<dbReference type="Gene3D" id="2.180.10.10">
    <property type="entry name" value="RHS repeat-associated core"/>
    <property type="match status" value="3"/>
</dbReference>
<evidence type="ECO:0000259" key="7">
    <source>
        <dbReference type="Pfam" id="PF25023"/>
    </source>
</evidence>
<dbReference type="PANTHER" id="PTHR11219">
    <property type="entry name" value="TENEURIN AND N-ACETYLGLUCOSAMINE-1-PHOSPHODIESTER ALPHA-N-ACETYLGLUCOSAMINIDASE"/>
    <property type="match status" value="1"/>
</dbReference>
<dbReference type="GO" id="GO:0016020">
    <property type="term" value="C:membrane"/>
    <property type="evidence" value="ECO:0007669"/>
    <property type="project" value="InterPro"/>
</dbReference>
<evidence type="ECO:0000313" key="8">
    <source>
        <dbReference type="EMBL" id="RMW95477.1"/>
    </source>
</evidence>
<feature type="compositionally biased region" description="Pro residues" evidence="4">
    <location>
        <begin position="437"/>
        <end position="456"/>
    </location>
</feature>
<dbReference type="GO" id="GO:0005509">
    <property type="term" value="F:calcium ion binding"/>
    <property type="evidence" value="ECO:0007669"/>
    <property type="project" value="InterPro"/>
</dbReference>
<dbReference type="Pfam" id="PF25023">
    <property type="entry name" value="TEN_YD-shell"/>
    <property type="match status" value="2"/>
</dbReference>
<reference evidence="8 9" key="1">
    <citation type="submission" date="2018-10" db="EMBL/GenBank/DDBJ databases">
        <title>Comamonadaceae CDC group NO-1 genome sequencing and assembly.</title>
        <authorList>
            <person name="Bernier A.-M."/>
            <person name="Bernard K."/>
        </authorList>
    </citation>
    <scope>NUCLEOTIDE SEQUENCE [LARGE SCALE GENOMIC DNA]</scope>
    <source>
        <strain evidence="8 9">NML970147</strain>
    </source>
</reference>
<evidence type="ECO:0000256" key="3">
    <source>
        <dbReference type="ARBA" id="ARBA00023157"/>
    </source>
</evidence>
<evidence type="ECO:0000313" key="9">
    <source>
        <dbReference type="Proteomes" id="UP000267521"/>
    </source>
</evidence>
<evidence type="ECO:0000259" key="6">
    <source>
        <dbReference type="Pfam" id="PF25020"/>
    </source>
</evidence>
<feature type="chain" id="PRO_5018111189" description="DUF4214 domain-containing protein" evidence="5">
    <location>
        <begin position="28"/>
        <end position="2631"/>
    </location>
</feature>
<dbReference type="SUPFAM" id="SSF49313">
    <property type="entry name" value="Cadherin-like"/>
    <property type="match status" value="1"/>
</dbReference>
<evidence type="ECO:0000256" key="4">
    <source>
        <dbReference type="SAM" id="MobiDB-lite"/>
    </source>
</evidence>
<evidence type="ECO:0008006" key="10">
    <source>
        <dbReference type="Google" id="ProtNLM"/>
    </source>
</evidence>